<gene>
    <name evidence="2" type="ORF">HUE88_08670</name>
</gene>
<dbReference type="AlphaFoldDB" id="A0A7S7LTP7"/>
<dbReference type="Pfam" id="PF05016">
    <property type="entry name" value="ParE_toxin"/>
    <property type="match status" value="1"/>
</dbReference>
<sequence>MQIIYKKTFEKQLLHIINYIAQDKPSAIIKFANELEKLIFLIPDNPLKYKSSIYFNN</sequence>
<evidence type="ECO:0000313" key="2">
    <source>
        <dbReference type="EMBL" id="QOY51203.1"/>
    </source>
</evidence>
<dbReference type="Proteomes" id="UP000593994">
    <property type="component" value="Chromosome"/>
</dbReference>
<reference evidence="2 3" key="1">
    <citation type="submission" date="2020-05" db="EMBL/GenBank/DDBJ databases">
        <title>Sulfurimonas marisnigri, sp. nov., and Sulfurimonas baltica, sp. nov., manganese oxide reducing chemolithoautotrophs of the class Epsilonproteobacteria isolated from the pelagic redoxclines of the Black and Baltic Seas and emended description of the genus Sulfurimonas.</title>
        <authorList>
            <person name="Henkel J.V."/>
            <person name="Laudan C."/>
            <person name="Werner J."/>
            <person name="Neu T."/>
            <person name="Plewe S."/>
            <person name="Sproer C."/>
            <person name="Bunk B."/>
            <person name="Schulz-Vogt H.N."/>
        </authorList>
    </citation>
    <scope>NUCLEOTIDE SEQUENCE [LARGE SCALE GENOMIC DNA]</scope>
    <source>
        <strain evidence="2 3">GD2</strain>
    </source>
</reference>
<protein>
    <submittedName>
        <fullName evidence="2">Type II toxin-antitoxin system RelE/ParE family toxin</fullName>
    </submittedName>
</protein>
<name>A0A7S7LTP7_9BACT</name>
<dbReference type="KEGG" id="sbal:HUE88_08670"/>
<dbReference type="Gene3D" id="3.30.2310.20">
    <property type="entry name" value="RelE-like"/>
    <property type="match status" value="1"/>
</dbReference>
<dbReference type="InterPro" id="IPR035093">
    <property type="entry name" value="RelE/ParE_toxin_dom_sf"/>
</dbReference>
<keyword evidence="1" id="KW-1277">Toxin-antitoxin system</keyword>
<dbReference type="RefSeq" id="WP_194368317.1">
    <property type="nucleotide sequence ID" value="NZ_CP054492.1"/>
</dbReference>
<keyword evidence="3" id="KW-1185">Reference proteome</keyword>
<dbReference type="EMBL" id="CP054492">
    <property type="protein sequence ID" value="QOY51203.1"/>
    <property type="molecule type" value="Genomic_DNA"/>
</dbReference>
<evidence type="ECO:0000256" key="1">
    <source>
        <dbReference type="ARBA" id="ARBA00022649"/>
    </source>
</evidence>
<accession>A0A7S7LTP7</accession>
<evidence type="ECO:0000313" key="3">
    <source>
        <dbReference type="Proteomes" id="UP000593994"/>
    </source>
</evidence>
<organism evidence="2 3">
    <name type="scientific">Candidatus Sulfurimonas baltica</name>
    <dbReference type="NCBI Taxonomy" id="2740404"/>
    <lineage>
        <taxon>Bacteria</taxon>
        <taxon>Pseudomonadati</taxon>
        <taxon>Campylobacterota</taxon>
        <taxon>Epsilonproteobacteria</taxon>
        <taxon>Campylobacterales</taxon>
        <taxon>Sulfurimonadaceae</taxon>
        <taxon>Sulfurimonas</taxon>
    </lineage>
</organism>
<dbReference type="InterPro" id="IPR007712">
    <property type="entry name" value="RelE/ParE_toxin"/>
</dbReference>
<proteinExistence type="predicted"/>